<evidence type="ECO:0000256" key="5">
    <source>
        <dbReference type="PIRSR" id="PIRSR600223-1"/>
    </source>
</evidence>
<dbReference type="Pfam" id="PF10502">
    <property type="entry name" value="Peptidase_S26"/>
    <property type="match status" value="1"/>
</dbReference>
<dbReference type="PANTHER" id="PTHR43390:SF1">
    <property type="entry name" value="CHLOROPLAST PROCESSING PEPTIDASE"/>
    <property type="match status" value="1"/>
</dbReference>
<dbReference type="PANTHER" id="PTHR43390">
    <property type="entry name" value="SIGNAL PEPTIDASE I"/>
    <property type="match status" value="1"/>
</dbReference>
<reference evidence="9" key="1">
    <citation type="submission" date="2017-09" db="EMBL/GenBank/DDBJ databases">
        <title>Depth-based differentiation of microbial function through sediment-hosted aquifers and enrichment of novel symbionts in the deep terrestrial subsurface.</title>
        <authorList>
            <person name="Probst A.J."/>
            <person name="Ladd B."/>
            <person name="Jarett J.K."/>
            <person name="Geller-Mcgrath D.E."/>
            <person name="Sieber C.M.K."/>
            <person name="Emerson J.B."/>
            <person name="Anantharaman K."/>
            <person name="Thomas B.C."/>
            <person name="Malmstrom R."/>
            <person name="Stieglmeier M."/>
            <person name="Klingl A."/>
            <person name="Woyke T."/>
            <person name="Ryan C.M."/>
            <person name="Banfield J.F."/>
        </authorList>
    </citation>
    <scope>NUCLEOTIDE SEQUENCE [LARGE SCALE GENOMIC DNA]</scope>
</reference>
<evidence type="ECO:0000256" key="2">
    <source>
        <dbReference type="ARBA" id="ARBA00009370"/>
    </source>
</evidence>
<dbReference type="PROSITE" id="PS00761">
    <property type="entry name" value="SPASE_I_3"/>
    <property type="match status" value="1"/>
</dbReference>
<keyword evidence="4 6" id="KW-0378">Hydrolase</keyword>
<name>A0A2H0YLX0_9BACT</name>
<comment type="subcellular location">
    <subcellularLocation>
        <location evidence="6">Membrane</location>
        <topology evidence="6">Single-pass type II membrane protein</topology>
    </subcellularLocation>
</comment>
<dbReference type="GO" id="GO:0016020">
    <property type="term" value="C:membrane"/>
    <property type="evidence" value="ECO:0007669"/>
    <property type="project" value="UniProtKB-SubCell"/>
</dbReference>
<feature type="transmembrane region" description="Helical" evidence="6">
    <location>
        <begin position="7"/>
        <end position="29"/>
    </location>
</feature>
<dbReference type="InterPro" id="IPR036286">
    <property type="entry name" value="LexA/Signal_pep-like_sf"/>
</dbReference>
<keyword evidence="6" id="KW-0812">Transmembrane</keyword>
<evidence type="ECO:0000313" key="8">
    <source>
        <dbReference type="EMBL" id="PIS39416.1"/>
    </source>
</evidence>
<feature type="active site" evidence="5">
    <location>
        <position position="82"/>
    </location>
</feature>
<gene>
    <name evidence="8" type="primary">lepB</name>
    <name evidence="8" type="ORF">COT33_02015</name>
</gene>
<dbReference type="EC" id="3.4.21.89" evidence="3 6"/>
<feature type="domain" description="Peptidase S26" evidence="7">
    <location>
        <begin position="9"/>
        <end position="170"/>
    </location>
</feature>
<evidence type="ECO:0000259" key="7">
    <source>
        <dbReference type="Pfam" id="PF10502"/>
    </source>
</evidence>
<keyword evidence="6" id="KW-0645">Protease</keyword>
<evidence type="ECO:0000256" key="6">
    <source>
        <dbReference type="RuleBase" id="RU362042"/>
    </source>
</evidence>
<dbReference type="EMBL" id="PEYD01000039">
    <property type="protein sequence ID" value="PIS39416.1"/>
    <property type="molecule type" value="Genomic_DNA"/>
</dbReference>
<evidence type="ECO:0000256" key="3">
    <source>
        <dbReference type="ARBA" id="ARBA00013208"/>
    </source>
</evidence>
<proteinExistence type="inferred from homology"/>
<organism evidence="8 9">
    <name type="scientific">Candidatus Nealsonbacteria bacterium CG08_land_8_20_14_0_20_38_20</name>
    <dbReference type="NCBI Taxonomy" id="1974705"/>
    <lineage>
        <taxon>Bacteria</taxon>
        <taxon>Candidatus Nealsoniibacteriota</taxon>
    </lineage>
</organism>
<dbReference type="InterPro" id="IPR019758">
    <property type="entry name" value="Pept_S26A_signal_pept_1_CS"/>
</dbReference>
<dbReference type="NCBIfam" id="TIGR02227">
    <property type="entry name" value="sigpep_I_bact"/>
    <property type="match status" value="1"/>
</dbReference>
<keyword evidence="6" id="KW-1133">Transmembrane helix</keyword>
<evidence type="ECO:0000256" key="4">
    <source>
        <dbReference type="ARBA" id="ARBA00022801"/>
    </source>
</evidence>
<dbReference type="GO" id="GO:0006465">
    <property type="term" value="P:signal peptide processing"/>
    <property type="evidence" value="ECO:0007669"/>
    <property type="project" value="InterPro"/>
</dbReference>
<dbReference type="Proteomes" id="UP000230088">
    <property type="component" value="Unassembled WGS sequence"/>
</dbReference>
<accession>A0A2H0YLX0</accession>
<dbReference type="InterPro" id="IPR019533">
    <property type="entry name" value="Peptidase_S26"/>
</dbReference>
<dbReference type="GO" id="GO:0009003">
    <property type="term" value="F:signal peptidase activity"/>
    <property type="evidence" value="ECO:0007669"/>
    <property type="project" value="UniProtKB-EC"/>
</dbReference>
<sequence>MRGIFSFIFEVFKIVVIALVIVIPIRYFLFQPFFVKGQSMEPNFESSDYLIVDEISYRFRDPARGEVVVFRNPQNQSQRFIKRIIGLPGETVELKGGRVMISKNSEKFFLDEAAYLPIFVQTDQRIFENIILKKDEYFVLGDNRANSSDSRVFGPLSRQNIVGRVVFRAWPFTAFAKIEVPSY</sequence>
<comment type="caution">
    <text evidence="8">The sequence shown here is derived from an EMBL/GenBank/DDBJ whole genome shotgun (WGS) entry which is preliminary data.</text>
</comment>
<dbReference type="Gene3D" id="2.10.109.10">
    <property type="entry name" value="Umud Fragment, subunit A"/>
    <property type="match status" value="1"/>
</dbReference>
<comment type="similarity">
    <text evidence="2 6">Belongs to the peptidase S26 family.</text>
</comment>
<dbReference type="SUPFAM" id="SSF51306">
    <property type="entry name" value="LexA/Signal peptidase"/>
    <property type="match status" value="1"/>
</dbReference>
<dbReference type="PROSITE" id="PS00760">
    <property type="entry name" value="SPASE_I_2"/>
    <property type="match status" value="1"/>
</dbReference>
<protein>
    <recommendedName>
        <fullName evidence="3 6">Signal peptidase I</fullName>
        <ecNumber evidence="3 6">3.4.21.89</ecNumber>
    </recommendedName>
</protein>
<dbReference type="InterPro" id="IPR000223">
    <property type="entry name" value="Pept_S26A_signal_pept_1"/>
</dbReference>
<dbReference type="GO" id="GO:0004252">
    <property type="term" value="F:serine-type endopeptidase activity"/>
    <property type="evidence" value="ECO:0007669"/>
    <property type="project" value="InterPro"/>
</dbReference>
<keyword evidence="6" id="KW-0472">Membrane</keyword>
<evidence type="ECO:0000313" key="9">
    <source>
        <dbReference type="Proteomes" id="UP000230088"/>
    </source>
</evidence>
<dbReference type="PRINTS" id="PR00727">
    <property type="entry name" value="LEADERPTASE"/>
</dbReference>
<comment type="catalytic activity">
    <reaction evidence="1 6">
        <text>Cleavage of hydrophobic, N-terminal signal or leader sequences from secreted and periplasmic proteins.</text>
        <dbReference type="EC" id="3.4.21.89"/>
    </reaction>
</comment>
<dbReference type="InterPro" id="IPR019757">
    <property type="entry name" value="Pept_S26A_signal_pept_1_Lys-AS"/>
</dbReference>
<dbReference type="CDD" id="cd06530">
    <property type="entry name" value="S26_SPase_I"/>
    <property type="match status" value="1"/>
</dbReference>
<dbReference type="AlphaFoldDB" id="A0A2H0YLX0"/>
<feature type="active site" evidence="5">
    <location>
        <position position="39"/>
    </location>
</feature>
<evidence type="ECO:0000256" key="1">
    <source>
        <dbReference type="ARBA" id="ARBA00000677"/>
    </source>
</evidence>